<evidence type="ECO:0000313" key="2">
    <source>
        <dbReference type="EMBL" id="GAA4002178.1"/>
    </source>
</evidence>
<dbReference type="Proteomes" id="UP001501310">
    <property type="component" value="Unassembled WGS sequence"/>
</dbReference>
<dbReference type="EMBL" id="BAAAZD010000001">
    <property type="protein sequence ID" value="GAA4002178.1"/>
    <property type="molecule type" value="Genomic_DNA"/>
</dbReference>
<evidence type="ECO:0000313" key="3">
    <source>
        <dbReference type="Proteomes" id="UP001501310"/>
    </source>
</evidence>
<evidence type="ECO:0008006" key="4">
    <source>
        <dbReference type="Google" id="ProtNLM"/>
    </source>
</evidence>
<name>A0ABP7RU31_9SPHN</name>
<keyword evidence="1" id="KW-0732">Signal</keyword>
<organism evidence="2 3">
    <name type="scientific">Sphingomonas humi</name>
    <dbReference type="NCBI Taxonomy" id="335630"/>
    <lineage>
        <taxon>Bacteria</taxon>
        <taxon>Pseudomonadati</taxon>
        <taxon>Pseudomonadota</taxon>
        <taxon>Alphaproteobacteria</taxon>
        <taxon>Sphingomonadales</taxon>
        <taxon>Sphingomonadaceae</taxon>
        <taxon>Sphingomonas</taxon>
    </lineage>
</organism>
<feature type="signal peptide" evidence="1">
    <location>
        <begin position="1"/>
        <end position="25"/>
    </location>
</feature>
<evidence type="ECO:0000256" key="1">
    <source>
        <dbReference type="SAM" id="SignalP"/>
    </source>
</evidence>
<feature type="chain" id="PRO_5046455050" description="Spore coat protein U domain-containing protein" evidence="1">
    <location>
        <begin position="26"/>
        <end position="158"/>
    </location>
</feature>
<gene>
    <name evidence="2" type="ORF">GCM10022211_11730</name>
</gene>
<sequence>MPKPFRPALLAPLGLALCLAAPASAVPVSFDANLLASCILTVGTSGTLGTNSDGTRIGSEETGGGAATLTIVAAGGRPTITVGAPSLTQKPAAYLGSPTVNIRYTSPGGANQAYTAGATSYSSSNILGDSLTLHARATDPDGLAAGTYRIQTQVTCQQ</sequence>
<keyword evidence="3" id="KW-1185">Reference proteome</keyword>
<reference evidence="3" key="1">
    <citation type="journal article" date="2019" name="Int. J. Syst. Evol. Microbiol.">
        <title>The Global Catalogue of Microorganisms (GCM) 10K type strain sequencing project: providing services to taxonomists for standard genome sequencing and annotation.</title>
        <authorList>
            <consortium name="The Broad Institute Genomics Platform"/>
            <consortium name="The Broad Institute Genome Sequencing Center for Infectious Disease"/>
            <person name="Wu L."/>
            <person name="Ma J."/>
        </authorList>
    </citation>
    <scope>NUCLEOTIDE SEQUENCE [LARGE SCALE GENOMIC DNA]</scope>
    <source>
        <strain evidence="3">JCM 16603</strain>
    </source>
</reference>
<dbReference type="RefSeq" id="WP_344709243.1">
    <property type="nucleotide sequence ID" value="NZ_BAAAZD010000001.1"/>
</dbReference>
<comment type="caution">
    <text evidence="2">The sequence shown here is derived from an EMBL/GenBank/DDBJ whole genome shotgun (WGS) entry which is preliminary data.</text>
</comment>
<accession>A0ABP7RU31</accession>
<proteinExistence type="predicted"/>
<protein>
    <recommendedName>
        <fullName evidence="4">Spore coat protein U domain-containing protein</fullName>
    </recommendedName>
</protein>